<dbReference type="CDD" id="cd00067">
    <property type="entry name" value="GAL4"/>
    <property type="match status" value="1"/>
</dbReference>
<dbReference type="Gene3D" id="4.10.240.10">
    <property type="entry name" value="Zn(2)-C6 fungal-type DNA-binding domain"/>
    <property type="match status" value="1"/>
</dbReference>
<dbReference type="InterPro" id="IPR036864">
    <property type="entry name" value="Zn2-C6_fun-type_DNA-bd_sf"/>
</dbReference>
<dbReference type="PANTHER" id="PTHR31845:SF10">
    <property type="entry name" value="ZN(II)2CYS6 TRANSCRIPTION FACTOR (EUROFUNG)"/>
    <property type="match status" value="1"/>
</dbReference>
<reference evidence="8 9" key="1">
    <citation type="submission" date="2018-01" db="EMBL/GenBank/DDBJ databases">
        <title>Genome characterization of the sugarcane-associated fungus Trichoderma ghanense CCMA-1212 and their application in lignocelulose bioconversion.</title>
        <authorList>
            <person name="Steindorff A.S."/>
            <person name="Mendes T.D."/>
            <person name="Vilela E.S.D."/>
            <person name="Rodrigues D.S."/>
            <person name="Formighieri E.F."/>
            <person name="Melo I.S."/>
            <person name="Favaro L.C.L."/>
        </authorList>
    </citation>
    <scope>NUCLEOTIDE SEQUENCE [LARGE SCALE GENOMIC DNA]</scope>
    <source>
        <strain evidence="8 9">CCMA-1212</strain>
    </source>
</reference>
<keyword evidence="9" id="KW-1185">Reference proteome</keyword>
<dbReference type="PANTHER" id="PTHR31845">
    <property type="entry name" value="FINGER DOMAIN PROTEIN, PUTATIVE-RELATED"/>
    <property type="match status" value="1"/>
</dbReference>
<keyword evidence="6" id="KW-0175">Coiled coil</keyword>
<evidence type="ECO:0000256" key="1">
    <source>
        <dbReference type="ARBA" id="ARBA00004123"/>
    </source>
</evidence>
<dbReference type="InterPro" id="IPR001138">
    <property type="entry name" value="Zn2Cys6_DnaBD"/>
</dbReference>
<dbReference type="SUPFAM" id="SSF57701">
    <property type="entry name" value="Zn2/Cys6 DNA-binding domain"/>
    <property type="match status" value="1"/>
</dbReference>
<sequence>MIHILTKKLRRESQLPSIAPVSLAFTIQGCRQRKTKCIIESPRSSTSAQKCARCSKLNLDCVFLPPAIRRGRNKNETRIKELEQKLQQLQNALAESPAEVDVGIAFSEGFHSGDVFESFHPDFQQPSTSSTYSLPPEMFLATGLSYTTSYDPISTGLVNPELAKDLFTTFCQTLAPIYPLVHLPSNWTWQQARNAKPALFRAVLTAASSDRDPSLFRAMFRNTGKYVTEEASVKGNRSLDLIQAFLVLSAWYCPMEDFRKLKFSQYANMAASMVLDLEYRIPSLKDSFVCSEQLTETCRTFLACYFVCSSMAFSFRRPIVLRYGSWVDDCMRVLEAAPTFFLNDRRITEWTKLQIIAEECMSAAGLDKEPSVCLASAQHKQSLHTFLGIPTGILRVMPVIVYTRITYAAVTLIKFDVSARMPQSVACMLVDAQLSLKVLLLQLLDRLTAAAGSENIVVPAVFRGALARMTRWYVDQFETFQELVNDEAFEPMMYVGIGAESSSGLDVVHGGGVESHQFAMDPNASFLDTLGARHVNYL</sequence>
<evidence type="ECO:0000256" key="3">
    <source>
        <dbReference type="ARBA" id="ARBA00023125"/>
    </source>
</evidence>
<feature type="domain" description="Zn(2)-C6 fungal-type" evidence="7">
    <location>
        <begin position="30"/>
        <end position="63"/>
    </location>
</feature>
<accession>A0ABY2GR66</accession>
<evidence type="ECO:0000313" key="8">
    <source>
        <dbReference type="EMBL" id="TFA98433.1"/>
    </source>
</evidence>
<feature type="coiled-coil region" evidence="6">
    <location>
        <begin position="72"/>
        <end position="99"/>
    </location>
</feature>
<evidence type="ECO:0000256" key="2">
    <source>
        <dbReference type="ARBA" id="ARBA00023015"/>
    </source>
</evidence>
<keyword evidence="4" id="KW-0804">Transcription</keyword>
<dbReference type="PROSITE" id="PS50048">
    <property type="entry name" value="ZN2_CY6_FUNGAL_2"/>
    <property type="match status" value="1"/>
</dbReference>
<dbReference type="Proteomes" id="UP001642720">
    <property type="component" value="Unassembled WGS sequence"/>
</dbReference>
<keyword evidence="2" id="KW-0805">Transcription regulation</keyword>
<dbReference type="InterPro" id="IPR051089">
    <property type="entry name" value="prtT"/>
</dbReference>
<dbReference type="SMART" id="SM00066">
    <property type="entry name" value="GAL4"/>
    <property type="match status" value="1"/>
</dbReference>
<protein>
    <recommendedName>
        <fullName evidence="7">Zn(2)-C6 fungal-type domain-containing protein</fullName>
    </recommendedName>
</protein>
<dbReference type="Pfam" id="PF00172">
    <property type="entry name" value="Zn_clus"/>
    <property type="match status" value="1"/>
</dbReference>
<proteinExistence type="predicted"/>
<gene>
    <name evidence="8" type="ORF">CCMA1212_009817</name>
</gene>
<evidence type="ECO:0000259" key="7">
    <source>
        <dbReference type="PROSITE" id="PS50048"/>
    </source>
</evidence>
<evidence type="ECO:0000256" key="6">
    <source>
        <dbReference type="SAM" id="Coils"/>
    </source>
</evidence>
<comment type="subcellular location">
    <subcellularLocation>
        <location evidence="1">Nucleus</location>
    </subcellularLocation>
</comment>
<dbReference type="GeneID" id="300581333"/>
<evidence type="ECO:0000256" key="4">
    <source>
        <dbReference type="ARBA" id="ARBA00023163"/>
    </source>
</evidence>
<evidence type="ECO:0000256" key="5">
    <source>
        <dbReference type="ARBA" id="ARBA00023242"/>
    </source>
</evidence>
<keyword evidence="5" id="KW-0539">Nucleus</keyword>
<comment type="caution">
    <text evidence="8">The sequence shown here is derived from an EMBL/GenBank/DDBJ whole genome shotgun (WGS) entry which is preliminary data.</text>
</comment>
<organism evidence="8 9">
    <name type="scientific">Trichoderma ghanense</name>
    <dbReference type="NCBI Taxonomy" id="65468"/>
    <lineage>
        <taxon>Eukaryota</taxon>
        <taxon>Fungi</taxon>
        <taxon>Dikarya</taxon>
        <taxon>Ascomycota</taxon>
        <taxon>Pezizomycotina</taxon>
        <taxon>Sordariomycetes</taxon>
        <taxon>Hypocreomycetidae</taxon>
        <taxon>Hypocreales</taxon>
        <taxon>Hypocreaceae</taxon>
        <taxon>Trichoderma</taxon>
    </lineage>
</organism>
<dbReference type="PROSITE" id="PS51257">
    <property type="entry name" value="PROKAR_LIPOPROTEIN"/>
    <property type="match status" value="1"/>
</dbReference>
<dbReference type="CDD" id="cd12148">
    <property type="entry name" value="fungal_TF_MHR"/>
    <property type="match status" value="1"/>
</dbReference>
<dbReference type="EMBL" id="PPTA01000020">
    <property type="protein sequence ID" value="TFA98433.1"/>
    <property type="molecule type" value="Genomic_DNA"/>
</dbReference>
<dbReference type="RefSeq" id="XP_073554635.1">
    <property type="nucleotide sequence ID" value="XM_073706883.1"/>
</dbReference>
<keyword evidence="3" id="KW-0238">DNA-binding</keyword>
<evidence type="ECO:0000313" key="9">
    <source>
        <dbReference type="Proteomes" id="UP001642720"/>
    </source>
</evidence>
<name>A0ABY2GR66_9HYPO</name>